<evidence type="ECO:0000313" key="2">
    <source>
        <dbReference type="EMBL" id="SNV53365.1"/>
    </source>
</evidence>
<gene>
    <name evidence="2" type="ORF">SAMEA4412673_02863</name>
</gene>
<keyword evidence="1" id="KW-0472">Membrane</keyword>
<keyword evidence="1" id="KW-0812">Transmembrane</keyword>
<evidence type="ECO:0008006" key="4">
    <source>
        <dbReference type="Google" id="ProtNLM"/>
    </source>
</evidence>
<reference evidence="2 3" key="1">
    <citation type="submission" date="2017-06" db="EMBL/GenBank/DDBJ databases">
        <authorList>
            <consortium name="Pathogen Informatics"/>
        </authorList>
    </citation>
    <scope>NUCLEOTIDE SEQUENCE [LARGE SCALE GENOMIC DNA]</scope>
    <source>
        <strain evidence="2 3">NCTC12149</strain>
    </source>
</reference>
<evidence type="ECO:0000256" key="1">
    <source>
        <dbReference type="SAM" id="Phobius"/>
    </source>
</evidence>
<dbReference type="RefSeq" id="WP_093098049.1">
    <property type="nucleotide sequence ID" value="NZ_CP158798.1"/>
</dbReference>
<dbReference type="AlphaFoldDB" id="A0AAJ4XEW1"/>
<evidence type="ECO:0000313" key="3">
    <source>
        <dbReference type="Proteomes" id="UP000215355"/>
    </source>
</evidence>
<name>A0AAJ4XEW1_9SPHI</name>
<feature type="transmembrane region" description="Helical" evidence="1">
    <location>
        <begin position="36"/>
        <end position="59"/>
    </location>
</feature>
<dbReference type="EMBL" id="LT906468">
    <property type="protein sequence ID" value="SNV53365.1"/>
    <property type="molecule type" value="Genomic_DNA"/>
</dbReference>
<proteinExistence type="predicted"/>
<dbReference type="KEGG" id="smiz:4412673_02863"/>
<organism evidence="2 3">
    <name type="scientific">Sphingobacterium mizutaii</name>
    <dbReference type="NCBI Taxonomy" id="1010"/>
    <lineage>
        <taxon>Bacteria</taxon>
        <taxon>Pseudomonadati</taxon>
        <taxon>Bacteroidota</taxon>
        <taxon>Sphingobacteriia</taxon>
        <taxon>Sphingobacteriales</taxon>
        <taxon>Sphingobacteriaceae</taxon>
        <taxon>Sphingobacterium</taxon>
    </lineage>
</organism>
<feature type="transmembrane region" description="Helical" evidence="1">
    <location>
        <begin position="12"/>
        <end position="30"/>
    </location>
</feature>
<accession>A0AAJ4XEW1</accession>
<protein>
    <recommendedName>
        <fullName evidence="4">DUF2892 domain-containing protein</fullName>
    </recommendedName>
</protein>
<sequence>MDKVKIYLSQWNVMRVLRLVMGILIIIQGVKAEMWLIAGLGVLFTILPLMNIGGCSVNGSCQVPPRERR</sequence>
<keyword evidence="1" id="KW-1133">Transmembrane helix</keyword>
<dbReference type="Proteomes" id="UP000215355">
    <property type="component" value="Chromosome 1"/>
</dbReference>